<dbReference type="GO" id="GO:0007026">
    <property type="term" value="P:negative regulation of microtubule depolymerization"/>
    <property type="evidence" value="ECO:0007669"/>
    <property type="project" value="TreeGrafter"/>
</dbReference>
<dbReference type="SMART" id="SM00185">
    <property type="entry name" value="ARM"/>
    <property type="match status" value="6"/>
</dbReference>
<feature type="region of interest" description="Disordered" evidence="3">
    <location>
        <begin position="1385"/>
        <end position="1406"/>
    </location>
</feature>
<feature type="region of interest" description="Disordered" evidence="3">
    <location>
        <begin position="1454"/>
        <end position="1486"/>
    </location>
</feature>
<feature type="compositionally biased region" description="Basic and acidic residues" evidence="3">
    <location>
        <begin position="1886"/>
        <end position="1895"/>
    </location>
</feature>
<dbReference type="Pfam" id="PF18797">
    <property type="entry name" value="APC_rep"/>
    <property type="match status" value="1"/>
</dbReference>
<dbReference type="InterPro" id="IPR041257">
    <property type="entry name" value="APC_rep"/>
</dbReference>
<feature type="compositionally biased region" description="Basic and acidic residues" evidence="3">
    <location>
        <begin position="871"/>
        <end position="883"/>
    </location>
</feature>
<dbReference type="PANTHER" id="PTHR12607:SF12">
    <property type="entry name" value="APC-LIKE, ISOFORM A-RELATED"/>
    <property type="match status" value="1"/>
</dbReference>
<dbReference type="GO" id="GO:0007399">
    <property type="term" value="P:nervous system development"/>
    <property type="evidence" value="ECO:0007669"/>
    <property type="project" value="TreeGrafter"/>
</dbReference>
<feature type="compositionally biased region" description="Basic and acidic residues" evidence="3">
    <location>
        <begin position="1385"/>
        <end position="1395"/>
    </location>
</feature>
<evidence type="ECO:0000313" key="4">
    <source>
        <dbReference type="EMBL" id="JAA92635.1"/>
    </source>
</evidence>
<name>T1DBP6_9PLAT</name>
<feature type="region of interest" description="Disordered" evidence="3">
    <location>
        <begin position="1341"/>
        <end position="1361"/>
    </location>
</feature>
<dbReference type="GO" id="GO:0045295">
    <property type="term" value="F:gamma-catenin binding"/>
    <property type="evidence" value="ECO:0007669"/>
    <property type="project" value="TreeGrafter"/>
</dbReference>
<dbReference type="GO" id="GO:0001708">
    <property type="term" value="P:cell fate specification"/>
    <property type="evidence" value="ECO:0007669"/>
    <property type="project" value="TreeGrafter"/>
</dbReference>
<dbReference type="GO" id="GO:0016055">
    <property type="term" value="P:Wnt signaling pathway"/>
    <property type="evidence" value="ECO:0007669"/>
    <property type="project" value="UniProtKB-KW"/>
</dbReference>
<accession>T1DBP6</accession>
<sequence>MSFNAYKKDYYASPRHLSILRESPEDMFLSGERSEDVYVNFDDRSIINNACVSFVKPLPARPNKPPPPLPNAMPISIEPVHPPVPIRISSNPVTMVTASTQTNRGTCIDGNVPDILAFTVTPQENNIGISGSPTNQYDCSFGFQTNNDCMGKSDIIYPSDLISDVDIVKYIKKFIDLMHDSLSWSVDKSGNSNVIKGTSTLDISRFEMRRNVEKEFYQVLKEIIDASVLEYYIRVYSAIQQIRNYCETLRVIAQYHNLTELNNYLDYEPGEATCDLMKMSFNENYRRIICCLGGLEALSQLIVINHSVLGDMANNYHLTLRRYTCMALTNLTFGISENKSFLCSIEPVILTIVEFLSSCSEEVKQVAASVIRNLSWKADDSIKLRLKEANISKILTKESMKCAKESCLKSILSALWNISAHCKENKVDICEVPGALAYFIDILSFKTIALVESSGGILRNISNVIGSSETYRAILRQNNAFQILLKHLRSSSLTVVGNACGMLCNLSCDCETDQQLLWDLGAVAMLKNLVHSKHRTISIGSASTLKNLLSARASLNIGEHVLMNALKSNSTSSSNTPDSSPRVLSPAPSLHVRKLNALESEIENVLRNNQSTSSDSKCVNDTYFLESHLYRQALSNCMNVSNHNDSSQLTSFSNNLTNIKRSDSEDSIISAHSDLTYDKVNFQSLNSKLKLCGSSKQTTSNNFMSLSGYANSNGHYDLTIEDCMKISNLSMDNAGSNTANNNGNPSNNFKKRNFQSYPEDYDSDSSEKPLDYSREFGDTDEYMTYPAPIISKQNQINPQGNIFRNIINIPPPTIKEKPKVYATEGTPIQCASRMSPLSEELEEDDSMNIPSNQYNPMKVINENSRGFTMPKDSDVKKKEEKPNSEIGENFPVIFGLNDNGKSNKCVKFESEPPHIIQDTPLMFSRSSSVESLDSFETTSFHSSVLSEYSRRTSGAVSPSDLPGSPGSDISQRSEQKSAQISKSKSSNSMSYSSSLSIDDYISIGSSVNSTEILQECIESGMPLPFETNDSNKMGQVINRFIDEMETAVCFAVEDTPYNYSTKASSLSDISISDLLNKENIAAELDKSSYSSSDTEERSELLIEVIQSVLPKGINVKMQSCGNYTQAEKPNMANNCSTFVALSNSEFSESYPIIAPHKKFKSKIDNNVEVDMPKLPQFFYCDIDSPRQYGVEGTPNSLSQRDSICSEKNLLVKMASESLPLKSSQIPPKPPKRTTSTLSSVPERTSFMHANEETSNEEELHVYMTEDTPANYSRASPISHSLLDTQSFDEIDDKIVKEDTSSPDSCSNQESKSINDDKSSLSSLSIESAGLERTLLQQCISSAMPTPKLKQPTVYGRRNHSSDHIIGSRSKCQLKAEISTNDLEKNDVKNHSEKQIDSSTSLITHDSRKKVKSISKLKKKTDLKTELCDVKLDSESELIAIPKSKLPEPKVLVKSSIPTHKNSKSANASLASSKPSSEKSVKSYPKSKSSCSLKSVLRYNSCVSSPKQNNKQLVTTVNQNDEEKDVKAKSDKRNNFHFLVNGFDASPNGLAASKTNITVASPSPKTDESICSFISIDNKTYSIDDKAQIYNLPKKDSDLASDSDTLELVEITGFLDDDFLKDESSSLEIDAARYRNTTMHDSCSLTHDTDDEVTDNDFNDCLSEKKVVKDNVMEDLIKDGVEAILSSLNSQFCNEEEGNFTDDFMNVGGVKDKDCLLSDMDVISASSTSSNNINKSKGTLRIVKPTVYNTSSDNDRVVSQNSIGIRGGRKSLIGKKVTKCNVVNAKSSQSPVSTIRSTTNQPKYSKVSNKITVMKTKGINDRAKCETSERSLKSNVTPQINSASVVNSLATNKRSGLPKFQNKNNFSISNSKIPGLSSSNIMLRTKTDKISAEEKKRTRSSTELSLLNNRNISESNLNGSVDDDDDDDSEGVWIVRNEICPQTVCIK</sequence>
<dbReference type="EMBL" id="GAKU01000002">
    <property type="protein sequence ID" value="JAA92635.1"/>
    <property type="molecule type" value="mRNA"/>
</dbReference>
<dbReference type="GO" id="GO:0008017">
    <property type="term" value="F:microtubule binding"/>
    <property type="evidence" value="ECO:0007669"/>
    <property type="project" value="TreeGrafter"/>
</dbReference>
<dbReference type="Pfam" id="PF05923">
    <property type="entry name" value="APC_r"/>
    <property type="match status" value="1"/>
</dbReference>
<feature type="region of interest" description="Disordered" evidence="3">
    <location>
        <begin position="1886"/>
        <end position="1906"/>
    </location>
</feature>
<dbReference type="GO" id="GO:0016477">
    <property type="term" value="P:cell migration"/>
    <property type="evidence" value="ECO:0007669"/>
    <property type="project" value="TreeGrafter"/>
</dbReference>
<feature type="compositionally biased region" description="Low complexity" evidence="3">
    <location>
        <begin position="1463"/>
        <end position="1474"/>
    </location>
</feature>
<feature type="region of interest" description="Disordered" evidence="3">
    <location>
        <begin position="1218"/>
        <end position="1255"/>
    </location>
</feature>
<evidence type="ECO:0000256" key="1">
    <source>
        <dbReference type="ARBA" id="ARBA00009051"/>
    </source>
</evidence>
<organism evidence="4">
    <name type="scientific">Dendrocoelum lacteum</name>
    <dbReference type="NCBI Taxonomy" id="27895"/>
    <lineage>
        <taxon>Eukaryota</taxon>
        <taxon>Metazoa</taxon>
        <taxon>Spiralia</taxon>
        <taxon>Lophotrochozoa</taxon>
        <taxon>Platyhelminthes</taxon>
        <taxon>Rhabditophora</taxon>
        <taxon>Seriata</taxon>
        <taxon>Tricladida</taxon>
        <taxon>Continenticola</taxon>
        <taxon>Planarioidea</taxon>
        <taxon>Dendrocoelidae</taxon>
        <taxon>Dendrocoelum</taxon>
    </lineage>
</organism>
<dbReference type="InterPro" id="IPR011989">
    <property type="entry name" value="ARM-like"/>
</dbReference>
<dbReference type="GO" id="GO:0030877">
    <property type="term" value="C:beta-catenin destruction complex"/>
    <property type="evidence" value="ECO:0007669"/>
    <property type="project" value="TreeGrafter"/>
</dbReference>
<feature type="compositionally biased region" description="Low complexity" evidence="3">
    <location>
        <begin position="957"/>
        <end position="992"/>
    </location>
</feature>
<dbReference type="GO" id="GO:0090090">
    <property type="term" value="P:negative regulation of canonical Wnt signaling pathway"/>
    <property type="evidence" value="ECO:0007669"/>
    <property type="project" value="TreeGrafter"/>
</dbReference>
<feature type="compositionally biased region" description="Polar residues" evidence="3">
    <location>
        <begin position="946"/>
        <end position="956"/>
    </location>
</feature>
<dbReference type="Gene3D" id="1.25.10.10">
    <property type="entry name" value="Leucine-rich Repeat Variant"/>
    <property type="match status" value="1"/>
</dbReference>
<feature type="region of interest" description="Disordered" evidence="3">
    <location>
        <begin position="1297"/>
        <end position="1321"/>
    </location>
</feature>
<feature type="compositionally biased region" description="Polar residues" evidence="3">
    <location>
        <begin position="1232"/>
        <end position="1242"/>
    </location>
</feature>
<dbReference type="InterPro" id="IPR026818">
    <property type="entry name" value="Apc_fam"/>
</dbReference>
<dbReference type="GO" id="GO:0005881">
    <property type="term" value="C:cytoplasmic microtubule"/>
    <property type="evidence" value="ECO:0007669"/>
    <property type="project" value="TreeGrafter"/>
</dbReference>
<feature type="region of interest" description="Disordered" evidence="3">
    <location>
        <begin position="735"/>
        <end position="771"/>
    </location>
</feature>
<dbReference type="GO" id="GO:0016342">
    <property type="term" value="C:catenin complex"/>
    <property type="evidence" value="ECO:0007669"/>
    <property type="project" value="TreeGrafter"/>
</dbReference>
<feature type="region of interest" description="Disordered" evidence="3">
    <location>
        <begin position="863"/>
        <end position="889"/>
    </location>
</feature>
<keyword evidence="2" id="KW-0879">Wnt signaling pathway</keyword>
<dbReference type="InterPro" id="IPR009223">
    <property type="entry name" value="APC_rpt"/>
</dbReference>
<proteinExistence type="evidence at transcript level"/>
<dbReference type="SUPFAM" id="SSF48371">
    <property type="entry name" value="ARM repeat"/>
    <property type="match status" value="1"/>
</dbReference>
<dbReference type="GO" id="GO:0007389">
    <property type="term" value="P:pattern specification process"/>
    <property type="evidence" value="ECO:0007669"/>
    <property type="project" value="TreeGrafter"/>
</dbReference>
<dbReference type="PANTHER" id="PTHR12607">
    <property type="entry name" value="ADENOMATOUS POLYPOSIS COLI PROTEIN FAMILY"/>
    <property type="match status" value="1"/>
</dbReference>
<comment type="similarity">
    <text evidence="1">Belongs to the adenomatous polyposis coli (APC) family.</text>
</comment>
<dbReference type="InterPro" id="IPR016024">
    <property type="entry name" value="ARM-type_fold"/>
</dbReference>
<evidence type="ECO:0000256" key="2">
    <source>
        <dbReference type="ARBA" id="ARBA00022687"/>
    </source>
</evidence>
<reference evidence="4" key="1">
    <citation type="submission" date="2013-06" db="EMBL/GenBank/DDBJ databases">
        <title>Reactivating head regrowth in a regeneration deficient planarian species.</title>
        <authorList>
            <person name="Liu S.-Y."/>
            <person name="Brandl H."/>
            <person name="Henry I."/>
            <person name="Rink J."/>
        </authorList>
    </citation>
    <scope>NUCLEOTIDE SEQUENCE</scope>
</reference>
<evidence type="ECO:0000256" key="3">
    <source>
        <dbReference type="SAM" id="MobiDB-lite"/>
    </source>
</evidence>
<dbReference type="GO" id="GO:0008013">
    <property type="term" value="F:beta-catenin binding"/>
    <property type="evidence" value="ECO:0007669"/>
    <property type="project" value="InterPro"/>
</dbReference>
<feature type="compositionally biased region" description="Low complexity" evidence="3">
    <location>
        <begin position="735"/>
        <end position="748"/>
    </location>
</feature>
<protein>
    <submittedName>
        <fullName evidence="4">APC</fullName>
    </submittedName>
</protein>
<feature type="region of interest" description="Disordered" evidence="3">
    <location>
        <begin position="946"/>
        <end position="992"/>
    </location>
</feature>
<dbReference type="InterPro" id="IPR000225">
    <property type="entry name" value="Armadillo"/>
</dbReference>